<reference evidence="2 3" key="2">
    <citation type="submission" date="2015-05" db="EMBL/GenBank/DDBJ databases">
        <title>Distinctive expansion of gene families associated with plant cell wall degradation and secondary metabolism in the genomes of grapevine trunk pathogens.</title>
        <authorList>
            <person name="Lawrence D.P."/>
            <person name="Travadon R."/>
            <person name="Rolshausen P.E."/>
            <person name="Baumgartner K."/>
        </authorList>
    </citation>
    <scope>NUCLEOTIDE SEQUENCE [LARGE SCALE GENOMIC DNA]</scope>
    <source>
        <strain evidence="2">DS831</strain>
    </source>
</reference>
<dbReference type="PANTHER" id="PTHR35186:SF4">
    <property type="entry name" value="PRION-INHIBITION AND PROPAGATION HELO DOMAIN-CONTAINING PROTEIN"/>
    <property type="match status" value="1"/>
</dbReference>
<dbReference type="PANTHER" id="PTHR35186">
    <property type="entry name" value="ANK_REP_REGION DOMAIN-CONTAINING PROTEIN"/>
    <property type="match status" value="1"/>
</dbReference>
<dbReference type="EMBL" id="LAQI01000032">
    <property type="protein sequence ID" value="KKY26419.1"/>
    <property type="molecule type" value="Genomic_DNA"/>
</dbReference>
<protein>
    <recommendedName>
        <fullName evidence="1">DUF7580 domain-containing protein</fullName>
    </recommendedName>
</protein>
<reference evidence="2 3" key="1">
    <citation type="submission" date="2015-03" db="EMBL/GenBank/DDBJ databases">
        <authorList>
            <person name="Morales-Cruz A."/>
            <person name="Amrine K.C."/>
            <person name="Cantu D."/>
        </authorList>
    </citation>
    <scope>NUCLEOTIDE SEQUENCE [LARGE SCALE GENOMIC DNA]</scope>
    <source>
        <strain evidence="2">DS831</strain>
    </source>
</reference>
<comment type="caution">
    <text evidence="2">The sequence shown here is derived from an EMBL/GenBank/DDBJ whole genome shotgun (WGS) entry which is preliminary data.</text>
</comment>
<evidence type="ECO:0000313" key="3">
    <source>
        <dbReference type="Proteomes" id="UP000034182"/>
    </source>
</evidence>
<gene>
    <name evidence="2" type="ORF">UCDDS831_g01494</name>
</gene>
<dbReference type="Pfam" id="PF24476">
    <property type="entry name" value="DUF7580"/>
    <property type="match status" value="1"/>
</dbReference>
<evidence type="ECO:0000313" key="2">
    <source>
        <dbReference type="EMBL" id="KKY26419.1"/>
    </source>
</evidence>
<feature type="domain" description="DUF7580" evidence="1">
    <location>
        <begin position="15"/>
        <end position="188"/>
    </location>
</feature>
<sequence>MVPLRSLIDGSLGVQLTRKQRFYIALTLSSSYLQLHSTQWLTGNTWTTSDILFPRQSGGDSNAISVIEPYISKHLADTSPHELISSRPGPSFALLGIMLLELVFNETLDAHDREKRYVAPDGKRNVFLNLAVALEWAEEEAADDAGPEFADAVKWCLGKTTTARRSTDAADDGNWRRELLVKVLEPLQMCYNFFDKSSRF</sequence>
<dbReference type="Proteomes" id="UP000034182">
    <property type="component" value="Unassembled WGS sequence"/>
</dbReference>
<dbReference type="InterPro" id="IPR056002">
    <property type="entry name" value="DUF7580"/>
</dbReference>
<accession>A0A0G2EW47</accession>
<name>A0A0G2EW47_9PEZI</name>
<dbReference type="AlphaFoldDB" id="A0A0G2EW47"/>
<organism evidence="2 3">
    <name type="scientific">Diplodia seriata</name>
    <dbReference type="NCBI Taxonomy" id="420778"/>
    <lineage>
        <taxon>Eukaryota</taxon>
        <taxon>Fungi</taxon>
        <taxon>Dikarya</taxon>
        <taxon>Ascomycota</taxon>
        <taxon>Pezizomycotina</taxon>
        <taxon>Dothideomycetes</taxon>
        <taxon>Dothideomycetes incertae sedis</taxon>
        <taxon>Botryosphaeriales</taxon>
        <taxon>Botryosphaeriaceae</taxon>
        <taxon>Diplodia</taxon>
    </lineage>
</organism>
<proteinExistence type="predicted"/>
<evidence type="ECO:0000259" key="1">
    <source>
        <dbReference type="Pfam" id="PF24476"/>
    </source>
</evidence>